<dbReference type="PRINTS" id="PR00813">
    <property type="entry name" value="BCTERIALGSPG"/>
</dbReference>
<accession>A0A1F5KM91</accession>
<dbReference type="AlphaFoldDB" id="A0A1F5KM91"/>
<dbReference type="STRING" id="1797785.A3B45_01880"/>
<dbReference type="GO" id="GO:0015627">
    <property type="term" value="C:type II protein secretion system complex"/>
    <property type="evidence" value="ECO:0007669"/>
    <property type="project" value="InterPro"/>
</dbReference>
<gene>
    <name evidence="7" type="ORF">A3B45_01880</name>
</gene>
<comment type="caution">
    <text evidence="7">The sequence shown here is derived from an EMBL/GenBank/DDBJ whole genome shotgun (WGS) entry which is preliminary data.</text>
</comment>
<feature type="transmembrane region" description="Helical" evidence="6">
    <location>
        <begin position="12"/>
        <end position="35"/>
    </location>
</feature>
<evidence type="ECO:0000313" key="8">
    <source>
        <dbReference type="Proteomes" id="UP000178565"/>
    </source>
</evidence>
<dbReference type="EMBL" id="MFDM01000031">
    <property type="protein sequence ID" value="OGE41950.1"/>
    <property type="molecule type" value="Genomic_DNA"/>
</dbReference>
<evidence type="ECO:0000313" key="7">
    <source>
        <dbReference type="EMBL" id="OGE41950.1"/>
    </source>
</evidence>
<evidence type="ECO:0008006" key="9">
    <source>
        <dbReference type="Google" id="ProtNLM"/>
    </source>
</evidence>
<reference evidence="7 8" key="1">
    <citation type="journal article" date="2016" name="Nat. Commun.">
        <title>Thousands of microbial genomes shed light on interconnected biogeochemical processes in an aquifer system.</title>
        <authorList>
            <person name="Anantharaman K."/>
            <person name="Brown C.T."/>
            <person name="Hug L.A."/>
            <person name="Sharon I."/>
            <person name="Castelle C.J."/>
            <person name="Probst A.J."/>
            <person name="Thomas B.C."/>
            <person name="Singh A."/>
            <person name="Wilkins M.J."/>
            <person name="Karaoz U."/>
            <person name="Brodie E.L."/>
            <person name="Williams K.H."/>
            <person name="Hubbard S.S."/>
            <person name="Banfield J.F."/>
        </authorList>
    </citation>
    <scope>NUCLEOTIDE SEQUENCE [LARGE SCALE GENOMIC DNA]</scope>
</reference>
<comment type="subcellular location">
    <subcellularLocation>
        <location evidence="1">Membrane</location>
        <topology evidence="1">Single-pass membrane protein</topology>
    </subcellularLocation>
</comment>
<dbReference type="PANTHER" id="PTHR30093">
    <property type="entry name" value="GENERAL SECRETION PATHWAY PROTEIN G"/>
    <property type="match status" value="1"/>
</dbReference>
<keyword evidence="2" id="KW-0488">Methylation</keyword>
<dbReference type="InterPro" id="IPR000983">
    <property type="entry name" value="Bac_GSPG_pilin"/>
</dbReference>
<dbReference type="SUPFAM" id="SSF54523">
    <property type="entry name" value="Pili subunits"/>
    <property type="match status" value="1"/>
</dbReference>
<proteinExistence type="predicted"/>
<evidence type="ECO:0000256" key="3">
    <source>
        <dbReference type="ARBA" id="ARBA00022692"/>
    </source>
</evidence>
<dbReference type="GO" id="GO:0016020">
    <property type="term" value="C:membrane"/>
    <property type="evidence" value="ECO:0007669"/>
    <property type="project" value="UniProtKB-SubCell"/>
</dbReference>
<dbReference type="PANTHER" id="PTHR30093:SF44">
    <property type="entry name" value="TYPE II SECRETION SYSTEM CORE PROTEIN G"/>
    <property type="match status" value="1"/>
</dbReference>
<protein>
    <recommendedName>
        <fullName evidence="9">Type II secretion system protein GspG C-terminal domain-containing protein</fullName>
    </recommendedName>
</protein>
<evidence type="ECO:0000256" key="4">
    <source>
        <dbReference type="ARBA" id="ARBA00022989"/>
    </source>
</evidence>
<keyword evidence="4 6" id="KW-1133">Transmembrane helix</keyword>
<dbReference type="InterPro" id="IPR012902">
    <property type="entry name" value="N_methyl_site"/>
</dbReference>
<dbReference type="Gene3D" id="3.30.700.10">
    <property type="entry name" value="Glycoprotein, Type 4 Pilin"/>
    <property type="match status" value="1"/>
</dbReference>
<dbReference type="PROSITE" id="PS00409">
    <property type="entry name" value="PROKAR_NTER_METHYL"/>
    <property type="match status" value="1"/>
</dbReference>
<name>A0A1F5KM91_9BACT</name>
<dbReference type="NCBIfam" id="TIGR02532">
    <property type="entry name" value="IV_pilin_GFxxxE"/>
    <property type="match status" value="1"/>
</dbReference>
<organism evidence="7 8">
    <name type="scientific">Candidatus Daviesbacteria bacterium RIFCSPLOWO2_01_FULL_39_12</name>
    <dbReference type="NCBI Taxonomy" id="1797785"/>
    <lineage>
        <taxon>Bacteria</taxon>
        <taxon>Candidatus Daviesiibacteriota</taxon>
    </lineage>
</organism>
<dbReference type="Pfam" id="PF07963">
    <property type="entry name" value="N_methyl"/>
    <property type="match status" value="1"/>
</dbReference>
<dbReference type="Proteomes" id="UP000178565">
    <property type="component" value="Unassembled WGS sequence"/>
</dbReference>
<evidence type="ECO:0000256" key="1">
    <source>
        <dbReference type="ARBA" id="ARBA00004167"/>
    </source>
</evidence>
<sequence>MRKLPQSGFTLIELLIVIAIIMVLSAVGAVGYMMAVRVTRDAKRQADLKIISSALEQYQNDAHNYPPNQITFTIGMNLTDPTGTKVYLNDVPTDPSPSSTYPLYLYTPLTRTGASCSGTPANCQFYCLYAVLEAGSSMAALCPDTGSYNLEVTPP</sequence>
<keyword evidence="3 6" id="KW-0812">Transmembrane</keyword>
<evidence type="ECO:0000256" key="5">
    <source>
        <dbReference type="ARBA" id="ARBA00023136"/>
    </source>
</evidence>
<dbReference type="GO" id="GO:0015628">
    <property type="term" value="P:protein secretion by the type II secretion system"/>
    <property type="evidence" value="ECO:0007669"/>
    <property type="project" value="InterPro"/>
</dbReference>
<keyword evidence="5 6" id="KW-0472">Membrane</keyword>
<evidence type="ECO:0000256" key="2">
    <source>
        <dbReference type="ARBA" id="ARBA00022481"/>
    </source>
</evidence>
<evidence type="ECO:0000256" key="6">
    <source>
        <dbReference type="SAM" id="Phobius"/>
    </source>
</evidence>
<dbReference type="InterPro" id="IPR045584">
    <property type="entry name" value="Pilin-like"/>
</dbReference>